<dbReference type="PATRIC" id="fig|838561.3.peg.30"/>
<dbReference type="OrthoDB" id="391548at2"/>
<name>W0GJR8_9MOLU</name>
<dbReference type="AlphaFoldDB" id="W0GJR8"/>
<evidence type="ECO:0000313" key="10">
    <source>
        <dbReference type="Proteomes" id="UP000019260"/>
    </source>
</evidence>
<dbReference type="InterPro" id="IPR050250">
    <property type="entry name" value="Macrolide_Exporter_MacB"/>
</dbReference>
<dbReference type="InterPro" id="IPR003838">
    <property type="entry name" value="ABC3_permease_C"/>
</dbReference>
<feature type="domain" description="ABC3 transporter permease C-terminal" evidence="8">
    <location>
        <begin position="989"/>
        <end position="1099"/>
    </location>
</feature>
<evidence type="ECO:0000256" key="4">
    <source>
        <dbReference type="ARBA" id="ARBA00022989"/>
    </source>
</evidence>
<feature type="transmembrane region" description="Helical" evidence="7">
    <location>
        <begin position="987"/>
        <end position="1009"/>
    </location>
</feature>
<proteinExistence type="inferred from homology"/>
<organism evidence="9 10">
    <name type="scientific">Spiroplasma mirum ATCC 29335</name>
    <dbReference type="NCBI Taxonomy" id="838561"/>
    <lineage>
        <taxon>Bacteria</taxon>
        <taxon>Bacillati</taxon>
        <taxon>Mycoplasmatota</taxon>
        <taxon>Mollicutes</taxon>
        <taxon>Entomoplasmatales</taxon>
        <taxon>Spiroplasmataceae</taxon>
        <taxon>Spiroplasma</taxon>
    </lineage>
</organism>
<dbReference type="PANTHER" id="PTHR30572:SF4">
    <property type="entry name" value="ABC TRANSPORTER PERMEASE YTRF"/>
    <property type="match status" value="1"/>
</dbReference>
<evidence type="ECO:0000256" key="3">
    <source>
        <dbReference type="ARBA" id="ARBA00022692"/>
    </source>
</evidence>
<dbReference type="KEGG" id="smia:P344_00155"/>
<evidence type="ECO:0000256" key="1">
    <source>
        <dbReference type="ARBA" id="ARBA00004651"/>
    </source>
</evidence>
<dbReference type="Pfam" id="PF02687">
    <property type="entry name" value="FtsX"/>
    <property type="match status" value="2"/>
</dbReference>
<sequence length="1112" mass="125214">MSKVLKSYLRTYLKQWIETIGLILFVTIISMAIIGMLASPLQLMGKNNQIKAQSNEWNYSLISKPTQFENNFTYEYFVDDSNEYGISPIIDKGSDPNNYGILSQTGYDTLLSKDGDPRANSDAQLAWGQDLKLLLNTYFNYTESPTSFTDAAGQPILASKFFNPTFKDKLKNYYNDVSYYVNSKVMLKHQDKFAFSYDLTFYYEVFKNSTNVVPDYYLYITNGTENINPITKTWIDNLIITQGVNDLKNNKIVITDKFAKDNNYQIGSSLDFAILGTIIPELNQPTISGFGTKIDTLSQVSDFSMTGDAKKYAAVFVNENILQELYSKAWQQPNKTNSFKFHIDQRINFINGSDYQTLKNVFSATNDQDKTIYDMGTAVLTSFGNLKPVSSINSMNMMVTIYTILGVVMIILAFVFISFVMKKEINKTRKQLGIFKSMGYLTSELSWIFTVKTLITILLGVICGYLISIPLQIYMYGQFEKIVTFAYNQVYYAAGFMVILFIVIPLIFTVASYILTFLYIKEPVLSLVNNGAKATKKVRTGLVYRSLAKRGKAFTWRLQMAFTARNKGKFALVIILFFYSSFILILMLGAVGVGKSIVSGMFNNLNPNLDHQETFRNFPKTNSNDKGKLTVADDFYQKLDFKYQTYQNVEDINFNNNSADLFHQDVIKIDPTAPDAKDQYFDLFNKYQVVNGSVNQHLYLRDLQTIFLATQNSRSGKTGTVDPSQYSAFSSLMLNSLMMGANANTIVTFNELWYNPTNETTVYGLSVVPDGNLDENNMQIIGLSNNQKIGGLYTSAFSWKGINNEQITKIFADYNSNDNTIPGIISIKLAKDGKYKIGDTIKVKSATPNKIEVNVKVEGIIKNDIIGANIYTGYHNLINNLFAPNTIDPNDPSKNIYSGLYSQQQLYEGKIDLNDMENSISKLKFIGNNLSIDASPGQNLLEALTNLQTQAVSATLVSATSNFSMLPLNILKSSIDDMLDKQNNLMILFEVLTALIVLILLAVVVMVIIDEVMPIILTMKAIGYKNNQINFAIIGSYVISIVITFIVSWLASMLAWQGMGLLLYWLFKIVIDIPIDYQGPLIALAVITLILGTSWLVAMNTIKRWKVTQITE</sequence>
<dbReference type="RefSeq" id="WP_025316868.1">
    <property type="nucleotide sequence ID" value="NZ_CP002082.1"/>
</dbReference>
<feature type="domain" description="ABC3 transporter permease C-terminal" evidence="8">
    <location>
        <begin position="404"/>
        <end position="514"/>
    </location>
</feature>
<reference evidence="9 10" key="1">
    <citation type="submission" date="2013-09" db="EMBL/GenBank/DDBJ databases">
        <title>Complete genome sequence of Spiroplasma mirum suckling mouse cataract agent.</title>
        <authorList>
            <person name="Landry C.A."/>
            <person name="Bastian F.O."/>
            <person name="Thune R.L."/>
        </authorList>
    </citation>
    <scope>NUCLEOTIDE SEQUENCE [LARGE SCALE GENOMIC DNA]</scope>
    <source>
        <strain evidence="9 10">SMCA</strain>
    </source>
</reference>
<dbReference type="eggNOG" id="COG0577">
    <property type="taxonomic scope" value="Bacteria"/>
</dbReference>
<feature type="transmembrane region" description="Helical" evidence="7">
    <location>
        <begin position="399"/>
        <end position="421"/>
    </location>
</feature>
<comment type="subcellular location">
    <subcellularLocation>
        <location evidence="1">Cell membrane</location>
        <topology evidence="1">Multi-pass membrane protein</topology>
    </subcellularLocation>
</comment>
<evidence type="ECO:0000256" key="5">
    <source>
        <dbReference type="ARBA" id="ARBA00023136"/>
    </source>
</evidence>
<feature type="transmembrane region" description="Helical" evidence="7">
    <location>
        <begin position="20"/>
        <end position="41"/>
    </location>
</feature>
<keyword evidence="3 7" id="KW-0812">Transmembrane</keyword>
<protein>
    <recommendedName>
        <fullName evidence="8">ABC3 transporter permease C-terminal domain-containing protein</fullName>
    </recommendedName>
</protein>
<evidence type="ECO:0000259" key="8">
    <source>
        <dbReference type="Pfam" id="PF02687"/>
    </source>
</evidence>
<feature type="transmembrane region" description="Helical" evidence="7">
    <location>
        <begin position="570"/>
        <end position="593"/>
    </location>
</feature>
<evidence type="ECO:0000256" key="6">
    <source>
        <dbReference type="ARBA" id="ARBA00038076"/>
    </source>
</evidence>
<feature type="transmembrane region" description="Helical" evidence="7">
    <location>
        <begin position="1081"/>
        <end position="1098"/>
    </location>
</feature>
<evidence type="ECO:0000256" key="7">
    <source>
        <dbReference type="SAM" id="Phobius"/>
    </source>
</evidence>
<keyword evidence="2" id="KW-1003">Cell membrane</keyword>
<gene>
    <name evidence="9" type="ORF">P344_00155</name>
</gene>
<dbReference type="STRING" id="838561.P344_00155"/>
<keyword evidence="10" id="KW-1185">Reference proteome</keyword>
<comment type="similarity">
    <text evidence="6">Belongs to the ABC-4 integral membrane protein family.</text>
</comment>
<keyword evidence="5 7" id="KW-0472">Membrane</keyword>
<dbReference type="EMBL" id="CP006720">
    <property type="protein sequence ID" value="AHI57409.1"/>
    <property type="molecule type" value="Genomic_DNA"/>
</dbReference>
<feature type="transmembrane region" description="Helical" evidence="7">
    <location>
        <begin position="490"/>
        <end position="520"/>
    </location>
</feature>
<dbReference type="PANTHER" id="PTHR30572">
    <property type="entry name" value="MEMBRANE COMPONENT OF TRANSPORTER-RELATED"/>
    <property type="match status" value="1"/>
</dbReference>
<feature type="transmembrane region" description="Helical" evidence="7">
    <location>
        <begin position="1029"/>
        <end position="1051"/>
    </location>
</feature>
<feature type="transmembrane region" description="Helical" evidence="7">
    <location>
        <begin position="445"/>
        <end position="469"/>
    </location>
</feature>
<dbReference type="GO" id="GO:0005886">
    <property type="term" value="C:plasma membrane"/>
    <property type="evidence" value="ECO:0007669"/>
    <property type="project" value="UniProtKB-SubCell"/>
</dbReference>
<evidence type="ECO:0000256" key="2">
    <source>
        <dbReference type="ARBA" id="ARBA00022475"/>
    </source>
</evidence>
<dbReference type="GO" id="GO:0022857">
    <property type="term" value="F:transmembrane transporter activity"/>
    <property type="evidence" value="ECO:0007669"/>
    <property type="project" value="TreeGrafter"/>
</dbReference>
<dbReference type="Proteomes" id="UP000019260">
    <property type="component" value="Chromosome"/>
</dbReference>
<accession>W0GJR8</accession>
<dbReference type="KEGG" id="smir:SMM_0025"/>
<keyword evidence="4 7" id="KW-1133">Transmembrane helix</keyword>
<evidence type="ECO:0000313" key="9">
    <source>
        <dbReference type="EMBL" id="AHI57409.1"/>
    </source>
</evidence>
<dbReference type="HOGENOM" id="CLU_269996_0_0_14"/>